<name>A0AAV5AHX5_9AGAM</name>
<proteinExistence type="inferred from homology"/>
<keyword evidence="7" id="KW-1185">Reference proteome</keyword>
<dbReference type="Pfam" id="PF00501">
    <property type="entry name" value="AMP-binding"/>
    <property type="match status" value="2"/>
</dbReference>
<sequence>MISKERIYRSLDTPLHIPKISIFSHVFLNKQLGPEHPAFVDVASGRPYSRENVHSLSLQLAWAVQNILHINKDEVVAILSVNSALWAITFLGCIAAGARITTINSAYTPTELQYQLKDCGAYHVFVHPLQFTVLKETFKSMGVSEVEARKRIIIIDPLGTYTGLDGWTRYEDLLDKGRLQREQISNPQLSQDATLLCYSSGTSGLSKGVELFHRNVISVVAMCAFKMDYLTPTATVAAVLPFFDFSSLKVLASGAAPASEGLALAVYNRLTKRGANVSVVQGWGMTETCAPSTSTPLNLWRTKINTSGALMPNMEARIVRDDGTDVPDGEVGEIWVRGPCVMKGYWHNDEATKETMTADSWLKTGDIGTIDGDGFLTVIDRKKELIKYKQETESTVLLVPPAELEGLLLTHPNIADAAVIGIWSEANSSEYPRAYIVPRGGISSLNSDKDKAAFCEEVEAWIRKRVAKHKYLRGGVRLVDSIPKNMSVTQRV</sequence>
<organism evidence="6 7">
    <name type="scientific">Clathrus columnatus</name>
    <dbReference type="NCBI Taxonomy" id="1419009"/>
    <lineage>
        <taxon>Eukaryota</taxon>
        <taxon>Fungi</taxon>
        <taxon>Dikarya</taxon>
        <taxon>Basidiomycota</taxon>
        <taxon>Agaricomycotina</taxon>
        <taxon>Agaricomycetes</taxon>
        <taxon>Phallomycetidae</taxon>
        <taxon>Phallales</taxon>
        <taxon>Clathraceae</taxon>
        <taxon>Clathrus</taxon>
    </lineage>
</organism>
<dbReference type="InterPro" id="IPR045851">
    <property type="entry name" value="AMP-bd_C_sf"/>
</dbReference>
<dbReference type="Gene3D" id="3.30.300.30">
    <property type="match status" value="1"/>
</dbReference>
<comment type="similarity">
    <text evidence="1">Belongs to the ATP-dependent AMP-binding enzyme family.</text>
</comment>
<dbReference type="InterPro" id="IPR025110">
    <property type="entry name" value="AMP-bd_C"/>
</dbReference>
<dbReference type="Pfam" id="PF13193">
    <property type="entry name" value="AMP-binding_C"/>
    <property type="match status" value="1"/>
</dbReference>
<accession>A0AAV5AHX5</accession>
<dbReference type="EMBL" id="BPWL01000008">
    <property type="protein sequence ID" value="GJJ13113.1"/>
    <property type="molecule type" value="Genomic_DNA"/>
</dbReference>
<keyword evidence="2" id="KW-0436">Ligase</keyword>
<reference evidence="6" key="1">
    <citation type="submission" date="2021-10" db="EMBL/GenBank/DDBJ databases">
        <title>De novo Genome Assembly of Clathrus columnatus (Basidiomycota, Fungi) Using Illumina and Nanopore Sequence Data.</title>
        <authorList>
            <person name="Ogiso-Tanaka E."/>
            <person name="Itagaki H."/>
            <person name="Hosoya T."/>
            <person name="Hosaka K."/>
        </authorList>
    </citation>
    <scope>NUCLEOTIDE SEQUENCE</scope>
    <source>
        <strain evidence="6">MO-923</strain>
    </source>
</reference>
<dbReference type="Proteomes" id="UP001050691">
    <property type="component" value="Unassembled WGS sequence"/>
</dbReference>
<dbReference type="AlphaFoldDB" id="A0AAV5AHX5"/>
<dbReference type="Gene3D" id="3.40.50.12780">
    <property type="entry name" value="N-terminal domain of ligase-like"/>
    <property type="match status" value="2"/>
</dbReference>
<evidence type="ECO:0000259" key="4">
    <source>
        <dbReference type="Pfam" id="PF00501"/>
    </source>
</evidence>
<comment type="caution">
    <text evidence="6">The sequence shown here is derived from an EMBL/GenBank/DDBJ whole genome shotgun (WGS) entry which is preliminary data.</text>
</comment>
<feature type="transmembrane region" description="Helical" evidence="3">
    <location>
        <begin position="75"/>
        <end position="98"/>
    </location>
</feature>
<evidence type="ECO:0000256" key="3">
    <source>
        <dbReference type="SAM" id="Phobius"/>
    </source>
</evidence>
<evidence type="ECO:0000313" key="7">
    <source>
        <dbReference type="Proteomes" id="UP001050691"/>
    </source>
</evidence>
<evidence type="ECO:0000259" key="5">
    <source>
        <dbReference type="Pfam" id="PF13193"/>
    </source>
</evidence>
<feature type="domain" description="AMP-dependent synthetase/ligase" evidence="4">
    <location>
        <begin position="34"/>
        <end position="243"/>
    </location>
</feature>
<dbReference type="PROSITE" id="PS00455">
    <property type="entry name" value="AMP_BINDING"/>
    <property type="match status" value="1"/>
</dbReference>
<dbReference type="GO" id="GO:0016405">
    <property type="term" value="F:CoA-ligase activity"/>
    <property type="evidence" value="ECO:0007669"/>
    <property type="project" value="TreeGrafter"/>
</dbReference>
<evidence type="ECO:0000256" key="2">
    <source>
        <dbReference type="ARBA" id="ARBA00022598"/>
    </source>
</evidence>
<dbReference type="PANTHER" id="PTHR24096:SF149">
    <property type="entry name" value="AMP-BINDING DOMAIN-CONTAINING PROTEIN-RELATED"/>
    <property type="match status" value="1"/>
</dbReference>
<dbReference type="InterPro" id="IPR020845">
    <property type="entry name" value="AMP-binding_CS"/>
</dbReference>
<dbReference type="InterPro" id="IPR042099">
    <property type="entry name" value="ANL_N_sf"/>
</dbReference>
<protein>
    <submittedName>
        <fullName evidence="6">Uncharacterized protein</fullName>
    </submittedName>
</protein>
<dbReference type="InterPro" id="IPR000873">
    <property type="entry name" value="AMP-dep_synth/lig_dom"/>
</dbReference>
<keyword evidence="3" id="KW-0812">Transmembrane</keyword>
<evidence type="ECO:0000256" key="1">
    <source>
        <dbReference type="ARBA" id="ARBA00006432"/>
    </source>
</evidence>
<feature type="domain" description="AMP-dependent synthetase/ligase" evidence="4">
    <location>
        <begin position="244"/>
        <end position="346"/>
    </location>
</feature>
<keyword evidence="3" id="KW-1133">Transmembrane helix</keyword>
<dbReference type="SUPFAM" id="SSF56801">
    <property type="entry name" value="Acetyl-CoA synthetase-like"/>
    <property type="match status" value="1"/>
</dbReference>
<dbReference type="PANTHER" id="PTHR24096">
    <property type="entry name" value="LONG-CHAIN-FATTY-ACID--COA LIGASE"/>
    <property type="match status" value="1"/>
</dbReference>
<feature type="domain" description="AMP-binding enzyme C-terminal" evidence="5">
    <location>
        <begin position="403"/>
        <end position="486"/>
    </location>
</feature>
<gene>
    <name evidence="6" type="ORF">Clacol_007363</name>
</gene>
<keyword evidence="3" id="KW-0472">Membrane</keyword>
<evidence type="ECO:0000313" key="6">
    <source>
        <dbReference type="EMBL" id="GJJ13113.1"/>
    </source>
</evidence>